<organism evidence="1 2">
    <name type="scientific">Actinokineospora cianjurensis</name>
    <dbReference type="NCBI Taxonomy" id="585224"/>
    <lineage>
        <taxon>Bacteria</taxon>
        <taxon>Bacillati</taxon>
        <taxon>Actinomycetota</taxon>
        <taxon>Actinomycetes</taxon>
        <taxon>Pseudonocardiales</taxon>
        <taxon>Pseudonocardiaceae</taxon>
        <taxon>Actinokineospora</taxon>
    </lineage>
</organism>
<reference evidence="1 2" key="1">
    <citation type="submission" date="2018-10" db="EMBL/GenBank/DDBJ databases">
        <title>Genomic Encyclopedia of Archaeal and Bacterial Type Strains, Phase II (KMG-II): from individual species to whole genera.</title>
        <authorList>
            <person name="Goeker M."/>
        </authorList>
    </citation>
    <scope>NUCLEOTIDE SEQUENCE [LARGE SCALE GENOMIC DNA]</scope>
    <source>
        <strain evidence="1 2">DSM 45657</strain>
    </source>
</reference>
<dbReference type="AlphaFoldDB" id="A0A421B8K2"/>
<proteinExistence type="predicted"/>
<evidence type="ECO:0000313" key="2">
    <source>
        <dbReference type="Proteomes" id="UP000282454"/>
    </source>
</evidence>
<comment type="caution">
    <text evidence="1">The sequence shown here is derived from an EMBL/GenBank/DDBJ whole genome shotgun (WGS) entry which is preliminary data.</text>
</comment>
<protein>
    <submittedName>
        <fullName evidence="1">Uncharacterized protein</fullName>
    </submittedName>
</protein>
<keyword evidence="2" id="KW-1185">Reference proteome</keyword>
<dbReference type="RefSeq" id="WP_121389399.1">
    <property type="nucleotide sequence ID" value="NZ_RCDD01000001.1"/>
</dbReference>
<gene>
    <name evidence="1" type="ORF">CLV68_1049</name>
</gene>
<dbReference type="OrthoDB" id="3624603at2"/>
<dbReference type="EMBL" id="RCDD01000001">
    <property type="protein sequence ID" value="RLK60543.1"/>
    <property type="molecule type" value="Genomic_DNA"/>
</dbReference>
<dbReference type="Proteomes" id="UP000282454">
    <property type="component" value="Unassembled WGS sequence"/>
</dbReference>
<accession>A0A421B8K2</accession>
<evidence type="ECO:0000313" key="1">
    <source>
        <dbReference type="EMBL" id="RLK60543.1"/>
    </source>
</evidence>
<name>A0A421B8K2_9PSEU</name>
<sequence>MRLAAVEGITPVTLASAERTAAELTALMLATRGREACHDPGVAQSAREAADLAHSSGAGLVATVTHPAADPAVLTALLTTTDAPTASSTAADLCAHLGQDDIPDVTESCTERGYPVVVVERITASPGCQLQAVVLDPGTRRVAVFTLHSATGRGWWELAGLLGQLVTSLEFT</sequence>